<dbReference type="PRINTS" id="PR00344">
    <property type="entry name" value="BCTRLSENSOR"/>
</dbReference>
<evidence type="ECO:0000259" key="6">
    <source>
        <dbReference type="PROSITE" id="PS50110"/>
    </source>
</evidence>
<dbReference type="Pfam" id="PF00072">
    <property type="entry name" value="Response_reg"/>
    <property type="match status" value="1"/>
</dbReference>
<dbReference type="InterPro" id="IPR003661">
    <property type="entry name" value="HisK_dim/P_dom"/>
</dbReference>
<feature type="non-terminal residue" evidence="7">
    <location>
        <position position="1"/>
    </location>
</feature>
<evidence type="ECO:0000313" key="8">
    <source>
        <dbReference type="Proteomes" id="UP001589789"/>
    </source>
</evidence>
<dbReference type="InterPro" id="IPR005467">
    <property type="entry name" value="His_kinase_dom"/>
</dbReference>
<dbReference type="SUPFAM" id="SSF52172">
    <property type="entry name" value="CheY-like"/>
    <property type="match status" value="1"/>
</dbReference>
<gene>
    <name evidence="7" type="ORF">ACFFIC_29875</name>
</gene>
<dbReference type="RefSeq" id="WP_377057268.1">
    <property type="nucleotide sequence ID" value="NZ_JBHLVZ010000123.1"/>
</dbReference>
<dbReference type="EC" id="2.7.13.3" evidence="2"/>
<dbReference type="PROSITE" id="PS50110">
    <property type="entry name" value="RESPONSE_REGULATORY"/>
    <property type="match status" value="1"/>
</dbReference>
<dbReference type="InterPro" id="IPR011006">
    <property type="entry name" value="CheY-like_superfamily"/>
</dbReference>
<dbReference type="InterPro" id="IPR001789">
    <property type="entry name" value="Sig_transdc_resp-reg_receiver"/>
</dbReference>
<protein>
    <recommendedName>
        <fullName evidence="2">histidine kinase</fullName>
        <ecNumber evidence="2">2.7.13.3</ecNumber>
    </recommendedName>
</protein>
<keyword evidence="3 4" id="KW-0597">Phosphoprotein</keyword>
<dbReference type="InterPro" id="IPR003594">
    <property type="entry name" value="HATPase_dom"/>
</dbReference>
<dbReference type="PANTHER" id="PTHR43065:SF49">
    <property type="entry name" value="HISTIDINE KINASE"/>
    <property type="match status" value="1"/>
</dbReference>
<dbReference type="SMART" id="SM00387">
    <property type="entry name" value="HATPase_c"/>
    <property type="match status" value="1"/>
</dbReference>
<evidence type="ECO:0000259" key="5">
    <source>
        <dbReference type="PROSITE" id="PS50109"/>
    </source>
</evidence>
<keyword evidence="7" id="KW-0067">ATP-binding</keyword>
<evidence type="ECO:0000256" key="1">
    <source>
        <dbReference type="ARBA" id="ARBA00000085"/>
    </source>
</evidence>
<dbReference type="Proteomes" id="UP001589789">
    <property type="component" value="Unassembled WGS sequence"/>
</dbReference>
<dbReference type="Pfam" id="PF02518">
    <property type="entry name" value="HATPase_c"/>
    <property type="match status" value="1"/>
</dbReference>
<dbReference type="CDD" id="cd00082">
    <property type="entry name" value="HisKA"/>
    <property type="match status" value="1"/>
</dbReference>
<feature type="domain" description="Histidine kinase" evidence="5">
    <location>
        <begin position="4"/>
        <end position="226"/>
    </location>
</feature>
<dbReference type="Gene3D" id="3.40.50.2300">
    <property type="match status" value="1"/>
</dbReference>
<name>A0ABV6J1H5_9PROT</name>
<dbReference type="SUPFAM" id="SSF55874">
    <property type="entry name" value="ATPase domain of HSP90 chaperone/DNA topoisomerase II/histidine kinase"/>
    <property type="match status" value="1"/>
</dbReference>
<evidence type="ECO:0000313" key="7">
    <source>
        <dbReference type="EMBL" id="MFC0389719.1"/>
    </source>
</evidence>
<feature type="non-terminal residue" evidence="7">
    <location>
        <position position="341"/>
    </location>
</feature>
<dbReference type="EMBL" id="JBHLVZ010000123">
    <property type="protein sequence ID" value="MFC0389719.1"/>
    <property type="molecule type" value="Genomic_DNA"/>
</dbReference>
<evidence type="ECO:0000256" key="2">
    <source>
        <dbReference type="ARBA" id="ARBA00012438"/>
    </source>
</evidence>
<organism evidence="7 8">
    <name type="scientific">Muricoccus vinaceus</name>
    <dbReference type="NCBI Taxonomy" id="424704"/>
    <lineage>
        <taxon>Bacteria</taxon>
        <taxon>Pseudomonadati</taxon>
        <taxon>Pseudomonadota</taxon>
        <taxon>Alphaproteobacteria</taxon>
        <taxon>Acetobacterales</taxon>
        <taxon>Roseomonadaceae</taxon>
        <taxon>Muricoccus</taxon>
    </lineage>
</organism>
<keyword evidence="7" id="KW-0547">Nucleotide-binding</keyword>
<evidence type="ECO:0000256" key="4">
    <source>
        <dbReference type="PROSITE-ProRule" id="PRU00169"/>
    </source>
</evidence>
<dbReference type="SUPFAM" id="SSF47384">
    <property type="entry name" value="Homodimeric domain of signal transducing histidine kinase"/>
    <property type="match status" value="1"/>
</dbReference>
<comment type="caution">
    <text evidence="7">The sequence shown here is derived from an EMBL/GenBank/DDBJ whole genome shotgun (WGS) entry which is preliminary data.</text>
</comment>
<dbReference type="PANTHER" id="PTHR43065">
    <property type="entry name" value="SENSOR HISTIDINE KINASE"/>
    <property type="match status" value="1"/>
</dbReference>
<dbReference type="Gene3D" id="3.30.565.10">
    <property type="entry name" value="Histidine kinase-like ATPase, C-terminal domain"/>
    <property type="match status" value="1"/>
</dbReference>
<keyword evidence="8" id="KW-1185">Reference proteome</keyword>
<dbReference type="PROSITE" id="PS50109">
    <property type="entry name" value="HIS_KIN"/>
    <property type="match status" value="1"/>
</dbReference>
<dbReference type="SMART" id="SM00388">
    <property type="entry name" value="HisKA"/>
    <property type="match status" value="1"/>
</dbReference>
<dbReference type="InterPro" id="IPR036097">
    <property type="entry name" value="HisK_dim/P_sf"/>
</dbReference>
<accession>A0ABV6J1H5</accession>
<reference evidence="7 8" key="1">
    <citation type="submission" date="2024-09" db="EMBL/GenBank/DDBJ databases">
        <authorList>
            <person name="Sun Q."/>
            <person name="Mori K."/>
        </authorList>
    </citation>
    <scope>NUCLEOTIDE SEQUENCE [LARGE SCALE GENOMIC DNA]</scope>
    <source>
        <strain evidence="7 8">CCM 7468</strain>
    </source>
</reference>
<feature type="modified residue" description="4-aspartylphosphate" evidence="4">
    <location>
        <position position="295"/>
    </location>
</feature>
<dbReference type="Gene3D" id="1.10.287.130">
    <property type="match status" value="1"/>
</dbReference>
<sequence>LTGGVAHDFNNLLTVILGSSETLVESLGGDEELRGLAEMTMTAAERGAALTSQLLAFSRRQTLEPRVVEVGAVLGGLASMLGRTLGAHIALHLSSAPELWPALIDQSQLENAVLNLCINARDAMPAGGSLVIASSNLEVAGGGPADGELSPGRYVVIEVVDSGTGMAPEVLGRAFEPFFTTKEVGQGSGLGLSMVYGFMKQSGGHVELASTPGRGTTVRMVLKAAAGAAAPAPARPAREAGGAERVLLVEDDAMVRTHVAAMLRGLGYTVTLANNAAEGLARLEAGEPFELLLSDVVMPGAMNGLQLAVRARQMRPAIGLLLTSGYTENAIQQHGSLEPGM</sequence>
<comment type="catalytic activity">
    <reaction evidence="1">
        <text>ATP + protein L-histidine = ADP + protein N-phospho-L-histidine.</text>
        <dbReference type="EC" id="2.7.13.3"/>
    </reaction>
</comment>
<dbReference type="GO" id="GO:0005524">
    <property type="term" value="F:ATP binding"/>
    <property type="evidence" value="ECO:0007669"/>
    <property type="project" value="UniProtKB-KW"/>
</dbReference>
<dbReference type="InterPro" id="IPR036890">
    <property type="entry name" value="HATPase_C_sf"/>
</dbReference>
<feature type="domain" description="Response regulatory" evidence="6">
    <location>
        <begin position="245"/>
        <end position="341"/>
    </location>
</feature>
<proteinExistence type="predicted"/>
<dbReference type="Pfam" id="PF00512">
    <property type="entry name" value="HisKA"/>
    <property type="match status" value="1"/>
</dbReference>
<dbReference type="InterPro" id="IPR004358">
    <property type="entry name" value="Sig_transdc_His_kin-like_C"/>
</dbReference>
<evidence type="ECO:0000256" key="3">
    <source>
        <dbReference type="ARBA" id="ARBA00022553"/>
    </source>
</evidence>
<dbReference type="SMART" id="SM00448">
    <property type="entry name" value="REC"/>
    <property type="match status" value="1"/>
</dbReference>